<evidence type="ECO:0000313" key="3">
    <source>
        <dbReference type="Proteomes" id="UP001187192"/>
    </source>
</evidence>
<feature type="region of interest" description="Disordered" evidence="1">
    <location>
        <begin position="110"/>
        <end position="131"/>
    </location>
</feature>
<evidence type="ECO:0000313" key="2">
    <source>
        <dbReference type="EMBL" id="GMN42838.1"/>
    </source>
</evidence>
<proteinExistence type="predicted"/>
<dbReference type="EMBL" id="BTGU01000015">
    <property type="protein sequence ID" value="GMN42838.1"/>
    <property type="molecule type" value="Genomic_DNA"/>
</dbReference>
<reference evidence="2" key="1">
    <citation type="submission" date="2023-07" db="EMBL/GenBank/DDBJ databases">
        <title>draft genome sequence of fig (Ficus carica).</title>
        <authorList>
            <person name="Takahashi T."/>
            <person name="Nishimura K."/>
        </authorList>
    </citation>
    <scope>NUCLEOTIDE SEQUENCE</scope>
</reference>
<dbReference type="AlphaFoldDB" id="A0AA88ABL3"/>
<name>A0AA88ABL3_FICCA</name>
<accession>A0AA88ABL3</accession>
<comment type="caution">
    <text evidence="2">The sequence shown here is derived from an EMBL/GenBank/DDBJ whole genome shotgun (WGS) entry which is preliminary data.</text>
</comment>
<feature type="compositionally biased region" description="Basic and acidic residues" evidence="1">
    <location>
        <begin position="118"/>
        <end position="131"/>
    </location>
</feature>
<protein>
    <submittedName>
        <fullName evidence="2">Uncharacterized protein</fullName>
    </submittedName>
</protein>
<organism evidence="2 3">
    <name type="scientific">Ficus carica</name>
    <name type="common">Common fig</name>
    <dbReference type="NCBI Taxonomy" id="3494"/>
    <lineage>
        <taxon>Eukaryota</taxon>
        <taxon>Viridiplantae</taxon>
        <taxon>Streptophyta</taxon>
        <taxon>Embryophyta</taxon>
        <taxon>Tracheophyta</taxon>
        <taxon>Spermatophyta</taxon>
        <taxon>Magnoliopsida</taxon>
        <taxon>eudicotyledons</taxon>
        <taxon>Gunneridae</taxon>
        <taxon>Pentapetalae</taxon>
        <taxon>rosids</taxon>
        <taxon>fabids</taxon>
        <taxon>Rosales</taxon>
        <taxon>Moraceae</taxon>
        <taxon>Ficeae</taxon>
        <taxon>Ficus</taxon>
    </lineage>
</organism>
<evidence type="ECO:0000256" key="1">
    <source>
        <dbReference type="SAM" id="MobiDB-lite"/>
    </source>
</evidence>
<gene>
    <name evidence="2" type="ORF">TIFTF001_012051</name>
</gene>
<keyword evidence="3" id="KW-1185">Reference proteome</keyword>
<sequence>MISERELSSRCRPAENHKQKARPIGERKKLTIPLQITFVSSSGSSRALHAIVIWFSVPPSSSDSHCCHDLFTITVILAISWSAIPQGMEKATAPHFGNANDWDGVNELATISGQRGPANEERERDGGERIP</sequence>
<dbReference type="Proteomes" id="UP001187192">
    <property type="component" value="Unassembled WGS sequence"/>
</dbReference>
<feature type="region of interest" description="Disordered" evidence="1">
    <location>
        <begin position="1"/>
        <end position="23"/>
    </location>
</feature>